<dbReference type="EMBL" id="BLXT01004113">
    <property type="protein sequence ID" value="GFO09583.1"/>
    <property type="molecule type" value="Genomic_DNA"/>
</dbReference>
<accession>A0AAV4ASN5</accession>
<feature type="region of interest" description="Disordered" evidence="1">
    <location>
        <begin position="61"/>
        <end position="95"/>
    </location>
</feature>
<reference evidence="2 3" key="1">
    <citation type="journal article" date="2021" name="Elife">
        <title>Chloroplast acquisition without the gene transfer in kleptoplastic sea slugs, Plakobranchus ocellatus.</title>
        <authorList>
            <person name="Maeda T."/>
            <person name="Takahashi S."/>
            <person name="Yoshida T."/>
            <person name="Shimamura S."/>
            <person name="Takaki Y."/>
            <person name="Nagai Y."/>
            <person name="Toyoda A."/>
            <person name="Suzuki Y."/>
            <person name="Arimoto A."/>
            <person name="Ishii H."/>
            <person name="Satoh N."/>
            <person name="Nishiyama T."/>
            <person name="Hasebe M."/>
            <person name="Maruyama T."/>
            <person name="Minagawa J."/>
            <person name="Obokata J."/>
            <person name="Shigenobu S."/>
        </authorList>
    </citation>
    <scope>NUCLEOTIDE SEQUENCE [LARGE SCALE GENOMIC DNA]</scope>
</reference>
<proteinExistence type="predicted"/>
<keyword evidence="3" id="KW-1185">Reference proteome</keyword>
<name>A0AAV4ASN5_9GAST</name>
<dbReference type="AlphaFoldDB" id="A0AAV4ASN5"/>
<comment type="caution">
    <text evidence="2">The sequence shown here is derived from an EMBL/GenBank/DDBJ whole genome shotgun (WGS) entry which is preliminary data.</text>
</comment>
<organism evidence="2 3">
    <name type="scientific">Plakobranchus ocellatus</name>
    <dbReference type="NCBI Taxonomy" id="259542"/>
    <lineage>
        <taxon>Eukaryota</taxon>
        <taxon>Metazoa</taxon>
        <taxon>Spiralia</taxon>
        <taxon>Lophotrochozoa</taxon>
        <taxon>Mollusca</taxon>
        <taxon>Gastropoda</taxon>
        <taxon>Heterobranchia</taxon>
        <taxon>Euthyneura</taxon>
        <taxon>Panpulmonata</taxon>
        <taxon>Sacoglossa</taxon>
        <taxon>Placobranchoidea</taxon>
        <taxon>Plakobranchidae</taxon>
        <taxon>Plakobranchus</taxon>
    </lineage>
</organism>
<evidence type="ECO:0000313" key="3">
    <source>
        <dbReference type="Proteomes" id="UP000735302"/>
    </source>
</evidence>
<gene>
    <name evidence="2" type="ORF">PoB_003608800</name>
</gene>
<evidence type="ECO:0000256" key="1">
    <source>
        <dbReference type="SAM" id="MobiDB-lite"/>
    </source>
</evidence>
<feature type="compositionally biased region" description="Polar residues" evidence="1">
    <location>
        <begin position="66"/>
        <end position="95"/>
    </location>
</feature>
<dbReference type="Proteomes" id="UP000735302">
    <property type="component" value="Unassembled WGS sequence"/>
</dbReference>
<evidence type="ECO:0000313" key="2">
    <source>
        <dbReference type="EMBL" id="GFO09583.1"/>
    </source>
</evidence>
<sequence length="95" mass="10743">MRQDDLMSFDATKVMNFSKVPFTSVKQLDYEQSKTNYVSFGRSHSVSELSCVLIIKKSEKTERNGAYSSESPRSPTTSKFETSNQDSSVAQRKNC</sequence>
<protein>
    <submittedName>
        <fullName evidence="2">Uncharacterized protein</fullName>
    </submittedName>
</protein>